<protein>
    <submittedName>
        <fullName evidence="1">Uncharacterized protein</fullName>
    </submittedName>
</protein>
<keyword evidence="2" id="KW-1185">Reference proteome</keyword>
<dbReference type="AlphaFoldDB" id="A0A073IWA2"/>
<proteinExistence type="predicted"/>
<evidence type="ECO:0000313" key="1">
    <source>
        <dbReference type="EMBL" id="KEJ89652.1"/>
    </source>
</evidence>
<reference evidence="1 2" key="1">
    <citation type="submission" date="2014-01" db="EMBL/GenBank/DDBJ databases">
        <title>Sulfitobacter donghicola JCM 14565 Genome Sequencing.</title>
        <authorList>
            <person name="Lai Q."/>
            <person name="Hong Z."/>
        </authorList>
    </citation>
    <scope>NUCLEOTIDE SEQUENCE [LARGE SCALE GENOMIC DNA]</scope>
    <source>
        <strain evidence="1 2">JCM 14565</strain>
    </source>
</reference>
<gene>
    <name evidence="1" type="ORF">DSW25_10375</name>
</gene>
<accession>A0A073IWA2</accession>
<dbReference type="EMBL" id="JAMC01000003">
    <property type="protein sequence ID" value="KEJ89652.1"/>
    <property type="molecule type" value="Genomic_DNA"/>
</dbReference>
<organism evidence="1 2">
    <name type="scientific">Sulfitobacter donghicola DSW-25 = KCTC 12864 = JCM 14565</name>
    <dbReference type="NCBI Taxonomy" id="1300350"/>
    <lineage>
        <taxon>Bacteria</taxon>
        <taxon>Pseudomonadati</taxon>
        <taxon>Pseudomonadota</taxon>
        <taxon>Alphaproteobacteria</taxon>
        <taxon>Rhodobacterales</taxon>
        <taxon>Roseobacteraceae</taxon>
        <taxon>Sulfitobacter</taxon>
    </lineage>
</organism>
<dbReference type="Proteomes" id="UP000027734">
    <property type="component" value="Unassembled WGS sequence"/>
</dbReference>
<comment type="caution">
    <text evidence="1">The sequence shown here is derived from an EMBL/GenBank/DDBJ whole genome shotgun (WGS) entry which is preliminary data.</text>
</comment>
<sequence length="34" mass="3703">MFIGVPVVRLRFAIGVLSLSACQAHIFPLFANTI</sequence>
<evidence type="ECO:0000313" key="2">
    <source>
        <dbReference type="Proteomes" id="UP000027734"/>
    </source>
</evidence>
<name>A0A073IWA2_9RHOB</name>